<accession>B0MJE8</accession>
<comment type="caution">
    <text evidence="2">The sequence shown here is derived from an EMBL/GenBank/DDBJ whole genome shotgun (WGS) entry which is preliminary data.</text>
</comment>
<feature type="region of interest" description="Disordered" evidence="1">
    <location>
        <begin position="15"/>
        <end position="54"/>
    </location>
</feature>
<dbReference type="HOGENOM" id="CLU_3039787_0_0_9"/>
<dbReference type="EMBL" id="ABAX03000039">
    <property type="protein sequence ID" value="EDR95730.1"/>
    <property type="molecule type" value="Genomic_DNA"/>
</dbReference>
<reference evidence="2" key="2">
    <citation type="submission" date="2013-11" db="EMBL/GenBank/DDBJ databases">
        <title>Draft genome sequence of Anaerostipes caccae (DSM 14662).</title>
        <authorList>
            <person name="Sudarsanam P."/>
            <person name="Ley R."/>
            <person name="Guruge J."/>
            <person name="Turnbaugh P.J."/>
            <person name="Mahowald M."/>
            <person name="Liep D."/>
            <person name="Gordon J."/>
        </authorList>
    </citation>
    <scope>NUCLEOTIDE SEQUENCE</scope>
    <source>
        <strain evidence="2">DSM 14662</strain>
    </source>
</reference>
<sequence>MFEDTHEAIIDADIKGGIVHTPDKSNGHSGQQIKRRNGIAEATPFPENNSMLFY</sequence>
<reference evidence="2" key="1">
    <citation type="submission" date="2007-11" db="EMBL/GenBank/DDBJ databases">
        <authorList>
            <person name="Fulton L."/>
            <person name="Clifton S."/>
            <person name="Fulton B."/>
            <person name="Xu J."/>
            <person name="Minx P."/>
            <person name="Pepin K.H."/>
            <person name="Johnson M."/>
            <person name="Thiruvilangam P."/>
            <person name="Bhonagiri V."/>
            <person name="Nash W.E."/>
            <person name="Mardis E.R."/>
            <person name="Wilson R.K."/>
        </authorList>
    </citation>
    <scope>NUCLEOTIDE SEQUENCE [LARGE SCALE GENOMIC DNA]</scope>
    <source>
        <strain evidence="2">DSM 14662</strain>
    </source>
</reference>
<organism evidence="2 3">
    <name type="scientific">Anaerostipes caccae (strain DSM 14662 / CCUG 47493 / JCM 13470 / NCIMB 13811 / L1-92)</name>
    <dbReference type="NCBI Taxonomy" id="411490"/>
    <lineage>
        <taxon>Bacteria</taxon>
        <taxon>Bacillati</taxon>
        <taxon>Bacillota</taxon>
        <taxon>Clostridia</taxon>
        <taxon>Lachnospirales</taxon>
        <taxon>Lachnospiraceae</taxon>
        <taxon>Anaerostipes</taxon>
    </lineage>
</organism>
<protein>
    <submittedName>
        <fullName evidence="2">Uncharacterized protein</fullName>
    </submittedName>
</protein>
<evidence type="ECO:0000313" key="3">
    <source>
        <dbReference type="Proteomes" id="UP000004935"/>
    </source>
</evidence>
<keyword evidence="3" id="KW-1185">Reference proteome</keyword>
<dbReference type="STRING" id="411490.ANACAC_03760"/>
<evidence type="ECO:0000256" key="1">
    <source>
        <dbReference type="SAM" id="MobiDB-lite"/>
    </source>
</evidence>
<evidence type="ECO:0000313" key="2">
    <source>
        <dbReference type="EMBL" id="EDR95730.1"/>
    </source>
</evidence>
<name>B0MJE8_ANACD</name>
<proteinExistence type="predicted"/>
<gene>
    <name evidence="2" type="ORF">ANACAC_03760</name>
</gene>
<dbReference type="AlphaFoldDB" id="B0MJE8"/>
<dbReference type="Proteomes" id="UP000004935">
    <property type="component" value="Unassembled WGS sequence"/>
</dbReference>